<keyword evidence="2" id="KW-0732">Signal</keyword>
<evidence type="ECO:0000256" key="2">
    <source>
        <dbReference type="SAM" id="SignalP"/>
    </source>
</evidence>
<feature type="domain" description="LolA-like" evidence="3">
    <location>
        <begin position="242"/>
        <end position="458"/>
    </location>
</feature>
<keyword evidence="1" id="KW-0812">Transmembrane</keyword>
<name>A0A210QXJ3_MIZYE</name>
<feature type="signal peptide" evidence="2">
    <location>
        <begin position="1"/>
        <end position="17"/>
    </location>
</feature>
<evidence type="ECO:0000313" key="6">
    <source>
        <dbReference type="Proteomes" id="UP000242188"/>
    </source>
</evidence>
<feature type="domain" description="DUF7959" evidence="4">
    <location>
        <begin position="473"/>
        <end position="566"/>
    </location>
</feature>
<dbReference type="InterPro" id="IPR058831">
    <property type="entry name" value="LolA-like_dom_2nd"/>
</dbReference>
<keyword evidence="1" id="KW-0472">Membrane</keyword>
<dbReference type="Proteomes" id="UP000242188">
    <property type="component" value="Unassembled WGS sequence"/>
</dbReference>
<dbReference type="PANTHER" id="PTHR36902">
    <property type="entry name" value="ENRICHED IN SURFACE-LABELED PROTEOME PROTEIN 9"/>
    <property type="match status" value="1"/>
</dbReference>
<sequence>MTTRLLLLSLLVSAVVGQAKHGKDSSVCRDPTPPQGVNAIVKPTIPEQFSAHIECVIKNKNLTIDMHEFFDDINNRGVLYQEQDGVLYQAWYDYSINEFISYFPTYSLCTASKLSDSSQRFMFGYQTRPGQTGHIFSAGQALHFQTDAKEVYMGQSMVRGIAVDVWQSCQYWDTFDATMTVQWYFSASTEWDTAVGQPVPVGAYVKGFVWDTPTSTPRPIEHMYDIFHFRPSSPPDSIFQTPPGVLCTNRSNTKTVPSVPDAFSFTVEVVDKTLNAVSYMTEYYDSVNNFVRYTYRPSPTDNSPFGTNDLTEVHDFNTGVAYVTDQMHGNCTAMNIDLTFDGARNGATTLRLISSREFFYFNAINFTYEGVNKVRDIDADTWVGKRPNYPPGIGGVSTWQWYFTTNNWFDTNTGMSQGGVPIQMNIDAPNAGMSYEYHMFNFKNSVPNLLNYDVSACYIDRDRRMFQMKFPGQYTSVVDSNLDQFKYFVLVALTKTMSVSALRVSNLQVIFDKDIVVSFEVLDVAPILGDVTNHRVETPLDTAATKLINKIHSKQFFITMHFNNNQDFTGMIPMPKSLIETTYLWNSQTGTAIPQKTSGYGAGVMAAVGVVVPIVSAALGGVLAFFFFK</sequence>
<feature type="chain" id="PRO_5012487883" evidence="2">
    <location>
        <begin position="18"/>
        <end position="629"/>
    </location>
</feature>
<dbReference type="InterPro" id="IPR058265">
    <property type="entry name" value="DUF7959"/>
</dbReference>
<gene>
    <name evidence="5" type="ORF">KP79_PYT22919</name>
</gene>
<accession>A0A210QXJ3</accession>
<dbReference type="Pfam" id="PF25898">
    <property type="entry name" value="LolA_2nd_metazoa"/>
    <property type="match status" value="2"/>
</dbReference>
<dbReference type="EMBL" id="NEDP02001340">
    <property type="protein sequence ID" value="OWF53450.1"/>
    <property type="molecule type" value="Genomic_DNA"/>
</dbReference>
<organism evidence="5 6">
    <name type="scientific">Mizuhopecten yessoensis</name>
    <name type="common">Japanese scallop</name>
    <name type="synonym">Patinopecten yessoensis</name>
    <dbReference type="NCBI Taxonomy" id="6573"/>
    <lineage>
        <taxon>Eukaryota</taxon>
        <taxon>Metazoa</taxon>
        <taxon>Spiralia</taxon>
        <taxon>Lophotrochozoa</taxon>
        <taxon>Mollusca</taxon>
        <taxon>Bivalvia</taxon>
        <taxon>Autobranchia</taxon>
        <taxon>Pteriomorphia</taxon>
        <taxon>Pectinida</taxon>
        <taxon>Pectinoidea</taxon>
        <taxon>Pectinidae</taxon>
        <taxon>Mizuhopecten</taxon>
    </lineage>
</organism>
<keyword evidence="1" id="KW-1133">Transmembrane helix</keyword>
<keyword evidence="6" id="KW-1185">Reference proteome</keyword>
<protein>
    <submittedName>
        <fullName evidence="5">Uncharacterized protein</fullName>
    </submittedName>
</protein>
<dbReference type="OrthoDB" id="5983572at2759"/>
<comment type="caution">
    <text evidence="5">The sequence shown here is derived from an EMBL/GenBank/DDBJ whole genome shotgun (WGS) entry which is preliminary data.</text>
</comment>
<evidence type="ECO:0000259" key="3">
    <source>
        <dbReference type="Pfam" id="PF25898"/>
    </source>
</evidence>
<dbReference type="AlphaFoldDB" id="A0A210QXJ3"/>
<reference evidence="5 6" key="1">
    <citation type="journal article" date="2017" name="Nat. Ecol. Evol.">
        <title>Scallop genome provides insights into evolution of bilaterian karyotype and development.</title>
        <authorList>
            <person name="Wang S."/>
            <person name="Zhang J."/>
            <person name="Jiao W."/>
            <person name="Li J."/>
            <person name="Xun X."/>
            <person name="Sun Y."/>
            <person name="Guo X."/>
            <person name="Huan P."/>
            <person name="Dong B."/>
            <person name="Zhang L."/>
            <person name="Hu X."/>
            <person name="Sun X."/>
            <person name="Wang J."/>
            <person name="Zhao C."/>
            <person name="Wang Y."/>
            <person name="Wang D."/>
            <person name="Huang X."/>
            <person name="Wang R."/>
            <person name="Lv J."/>
            <person name="Li Y."/>
            <person name="Zhang Z."/>
            <person name="Liu B."/>
            <person name="Lu W."/>
            <person name="Hui Y."/>
            <person name="Liang J."/>
            <person name="Zhou Z."/>
            <person name="Hou R."/>
            <person name="Li X."/>
            <person name="Liu Y."/>
            <person name="Li H."/>
            <person name="Ning X."/>
            <person name="Lin Y."/>
            <person name="Zhao L."/>
            <person name="Xing Q."/>
            <person name="Dou J."/>
            <person name="Li Y."/>
            <person name="Mao J."/>
            <person name="Guo H."/>
            <person name="Dou H."/>
            <person name="Li T."/>
            <person name="Mu C."/>
            <person name="Jiang W."/>
            <person name="Fu Q."/>
            <person name="Fu X."/>
            <person name="Miao Y."/>
            <person name="Liu J."/>
            <person name="Yu Q."/>
            <person name="Li R."/>
            <person name="Liao H."/>
            <person name="Li X."/>
            <person name="Kong Y."/>
            <person name="Jiang Z."/>
            <person name="Chourrout D."/>
            <person name="Li R."/>
            <person name="Bao Z."/>
        </authorList>
    </citation>
    <scope>NUCLEOTIDE SEQUENCE [LARGE SCALE GENOMIC DNA]</scope>
    <source>
        <strain evidence="5 6">PY_sf001</strain>
    </source>
</reference>
<dbReference type="PANTHER" id="PTHR36902:SF1">
    <property type="entry name" value="ENRICHED IN SURFACE-LABELED PROTEOME PROTEIN 9"/>
    <property type="match status" value="1"/>
</dbReference>
<feature type="transmembrane region" description="Helical" evidence="1">
    <location>
        <begin position="604"/>
        <end position="628"/>
    </location>
</feature>
<dbReference type="Pfam" id="PF25899">
    <property type="entry name" value="DUF7959"/>
    <property type="match status" value="1"/>
</dbReference>
<dbReference type="STRING" id="6573.A0A210QXJ3"/>
<evidence type="ECO:0000313" key="5">
    <source>
        <dbReference type="EMBL" id="OWF53450.1"/>
    </source>
</evidence>
<proteinExistence type="predicted"/>
<evidence type="ECO:0000256" key="1">
    <source>
        <dbReference type="SAM" id="Phobius"/>
    </source>
</evidence>
<evidence type="ECO:0000259" key="4">
    <source>
        <dbReference type="Pfam" id="PF25899"/>
    </source>
</evidence>
<feature type="domain" description="LolA-like" evidence="3">
    <location>
        <begin position="43"/>
        <end position="237"/>
    </location>
</feature>